<gene>
    <name evidence="9" type="ORF">Pta02_14670</name>
</gene>
<evidence type="ECO:0000256" key="4">
    <source>
        <dbReference type="ARBA" id="ARBA00022989"/>
    </source>
</evidence>
<evidence type="ECO:0000256" key="2">
    <source>
        <dbReference type="ARBA" id="ARBA00022475"/>
    </source>
</evidence>
<accession>A0A8J3SRV0</accession>
<feature type="transmembrane region" description="Helical" evidence="7">
    <location>
        <begin position="151"/>
        <end position="169"/>
    </location>
</feature>
<keyword evidence="5 7" id="KW-0472">Membrane</keyword>
<dbReference type="PANTHER" id="PTHR23513">
    <property type="entry name" value="INTEGRAL MEMBRANE EFFLUX PROTEIN-RELATED"/>
    <property type="match status" value="1"/>
</dbReference>
<protein>
    <submittedName>
        <fullName evidence="9">MFS transporter</fullName>
    </submittedName>
</protein>
<feature type="transmembrane region" description="Helical" evidence="7">
    <location>
        <begin position="226"/>
        <end position="250"/>
    </location>
</feature>
<keyword evidence="10" id="KW-1185">Reference proteome</keyword>
<evidence type="ECO:0000259" key="8">
    <source>
        <dbReference type="PROSITE" id="PS50850"/>
    </source>
</evidence>
<dbReference type="InterPro" id="IPR036259">
    <property type="entry name" value="MFS_trans_sf"/>
</dbReference>
<evidence type="ECO:0000256" key="3">
    <source>
        <dbReference type="ARBA" id="ARBA00022692"/>
    </source>
</evidence>
<dbReference type="PANTHER" id="PTHR23513:SF6">
    <property type="entry name" value="MAJOR FACILITATOR SUPERFAMILY ASSOCIATED DOMAIN-CONTAINING PROTEIN"/>
    <property type="match status" value="1"/>
</dbReference>
<feature type="compositionally biased region" description="Low complexity" evidence="6">
    <location>
        <begin position="405"/>
        <end position="422"/>
    </location>
</feature>
<evidence type="ECO:0000256" key="6">
    <source>
        <dbReference type="SAM" id="MobiDB-lite"/>
    </source>
</evidence>
<evidence type="ECO:0000256" key="7">
    <source>
        <dbReference type="SAM" id="Phobius"/>
    </source>
</evidence>
<feature type="compositionally biased region" description="Basic and acidic residues" evidence="6">
    <location>
        <begin position="427"/>
        <end position="447"/>
    </location>
</feature>
<evidence type="ECO:0000313" key="9">
    <source>
        <dbReference type="EMBL" id="GIH99458.1"/>
    </source>
</evidence>
<proteinExistence type="predicted"/>
<evidence type="ECO:0000256" key="5">
    <source>
        <dbReference type="ARBA" id="ARBA00023136"/>
    </source>
</evidence>
<keyword evidence="2" id="KW-1003">Cell membrane</keyword>
<dbReference type="PROSITE" id="PS50850">
    <property type="entry name" value="MFS"/>
    <property type="match status" value="1"/>
</dbReference>
<feature type="transmembrane region" description="Helical" evidence="7">
    <location>
        <begin position="175"/>
        <end position="192"/>
    </location>
</feature>
<dbReference type="EMBL" id="BOOK01000008">
    <property type="protein sequence ID" value="GIH99458.1"/>
    <property type="molecule type" value="Genomic_DNA"/>
</dbReference>
<comment type="subcellular location">
    <subcellularLocation>
        <location evidence="1">Cell membrane</location>
        <topology evidence="1">Multi-pass membrane protein</topology>
    </subcellularLocation>
</comment>
<feature type="transmembrane region" description="Helical" evidence="7">
    <location>
        <begin position="313"/>
        <end position="336"/>
    </location>
</feature>
<dbReference type="Gene3D" id="1.20.1250.20">
    <property type="entry name" value="MFS general substrate transporter like domains"/>
    <property type="match status" value="1"/>
</dbReference>
<feature type="region of interest" description="Disordered" evidence="6">
    <location>
        <begin position="405"/>
        <end position="447"/>
    </location>
</feature>
<feature type="transmembrane region" description="Helical" evidence="7">
    <location>
        <begin position="380"/>
        <end position="399"/>
    </location>
</feature>
<dbReference type="InterPro" id="IPR020846">
    <property type="entry name" value="MFS_dom"/>
</dbReference>
<keyword evidence="4 7" id="KW-1133">Transmembrane helix</keyword>
<reference evidence="9" key="1">
    <citation type="submission" date="2021-01" db="EMBL/GenBank/DDBJ databases">
        <title>Whole genome shotgun sequence of Planobispora takensis NBRC 109077.</title>
        <authorList>
            <person name="Komaki H."/>
            <person name="Tamura T."/>
        </authorList>
    </citation>
    <scope>NUCLEOTIDE SEQUENCE</scope>
    <source>
        <strain evidence="9">NBRC 109077</strain>
    </source>
</reference>
<name>A0A8J3SRV0_9ACTN</name>
<dbReference type="GO" id="GO:0022857">
    <property type="term" value="F:transmembrane transporter activity"/>
    <property type="evidence" value="ECO:0007669"/>
    <property type="project" value="InterPro"/>
</dbReference>
<feature type="transmembrane region" description="Helical" evidence="7">
    <location>
        <begin position="21"/>
        <end position="42"/>
    </location>
</feature>
<feature type="transmembrane region" description="Helical" evidence="7">
    <location>
        <begin position="290"/>
        <end position="307"/>
    </location>
</feature>
<sequence>MTGAAGSISLWRDRDYRNYRVSRAVSLLGSHMSGLAFPLLVLGMGESAVKAGLLGTCAVVVGTLSKLPAGHLADRFDQKRLMLAMDAVRLAAVGSIPLAAALGHLTFPQLVAVALVEGVATAIFGSAAMVFVRVVVPPAQFALAMSQSQRIFGIAALVGPMLGGALYAVDPFLPFVVDTVSYAVSGVLLLGVSARPGERGRGEDEPAGEDRRVTAGLRWLAAHRGVLGLTAFCAVLNLVGAASGLAAVLVMSGQGVPSGVIGIVMACTGCGVVAGSLVVTRVMKLGPVRLYPAVGLLWAGSFGILSLSQSPWVMGACLTFMAALGPSASVMLFQLVAERSPRSMYGRVIAAQGLISTSLAFAGPLLAGVMVAWFGGTTVWLVFAGLCLAATLVAIPSLIEAGRAAEPAETSEPAETLEPAETAEPDVLAHDVRDPRTGPETRHERRP</sequence>
<feature type="transmembrane region" description="Helical" evidence="7">
    <location>
        <begin position="87"/>
        <end position="107"/>
    </location>
</feature>
<dbReference type="CDD" id="cd06173">
    <property type="entry name" value="MFS_MefA_like"/>
    <property type="match status" value="1"/>
</dbReference>
<dbReference type="SUPFAM" id="SSF103473">
    <property type="entry name" value="MFS general substrate transporter"/>
    <property type="match status" value="1"/>
</dbReference>
<comment type="caution">
    <text evidence="9">The sequence shown here is derived from an EMBL/GenBank/DDBJ whole genome shotgun (WGS) entry which is preliminary data.</text>
</comment>
<feature type="domain" description="Major facilitator superfamily (MFS) profile" evidence="8">
    <location>
        <begin position="1"/>
        <end position="402"/>
    </location>
</feature>
<dbReference type="InterPro" id="IPR011701">
    <property type="entry name" value="MFS"/>
</dbReference>
<dbReference type="AlphaFoldDB" id="A0A8J3SRV0"/>
<feature type="transmembrane region" description="Helical" evidence="7">
    <location>
        <begin position="119"/>
        <end position="139"/>
    </location>
</feature>
<evidence type="ECO:0000313" key="10">
    <source>
        <dbReference type="Proteomes" id="UP000634476"/>
    </source>
</evidence>
<feature type="transmembrane region" description="Helical" evidence="7">
    <location>
        <begin position="348"/>
        <end position="374"/>
    </location>
</feature>
<feature type="transmembrane region" description="Helical" evidence="7">
    <location>
        <begin position="256"/>
        <end position="278"/>
    </location>
</feature>
<dbReference type="GO" id="GO:0005886">
    <property type="term" value="C:plasma membrane"/>
    <property type="evidence" value="ECO:0007669"/>
    <property type="project" value="UniProtKB-SubCell"/>
</dbReference>
<dbReference type="Pfam" id="PF07690">
    <property type="entry name" value="MFS_1"/>
    <property type="match status" value="1"/>
</dbReference>
<evidence type="ECO:0000256" key="1">
    <source>
        <dbReference type="ARBA" id="ARBA00004651"/>
    </source>
</evidence>
<dbReference type="RefSeq" id="WP_203873914.1">
    <property type="nucleotide sequence ID" value="NZ_BOOK01000008.1"/>
</dbReference>
<feature type="transmembrane region" description="Helical" evidence="7">
    <location>
        <begin position="48"/>
        <end position="67"/>
    </location>
</feature>
<organism evidence="9 10">
    <name type="scientific">Planobispora takensis</name>
    <dbReference type="NCBI Taxonomy" id="1367882"/>
    <lineage>
        <taxon>Bacteria</taxon>
        <taxon>Bacillati</taxon>
        <taxon>Actinomycetota</taxon>
        <taxon>Actinomycetes</taxon>
        <taxon>Streptosporangiales</taxon>
        <taxon>Streptosporangiaceae</taxon>
        <taxon>Planobispora</taxon>
    </lineage>
</organism>
<dbReference type="Proteomes" id="UP000634476">
    <property type="component" value="Unassembled WGS sequence"/>
</dbReference>
<keyword evidence="3 7" id="KW-0812">Transmembrane</keyword>